<name>A0A1R3K6R7_COCAP</name>
<evidence type="ECO:0000313" key="1">
    <source>
        <dbReference type="EMBL" id="OMP02795.1"/>
    </source>
</evidence>
<comment type="caution">
    <text evidence="1">The sequence shown here is derived from an EMBL/GenBank/DDBJ whole genome shotgun (WGS) entry which is preliminary data.</text>
</comment>
<dbReference type="Gramene" id="OMP02795">
    <property type="protein sequence ID" value="OMP02795"/>
    <property type="gene ID" value="CCACVL1_02690"/>
</dbReference>
<dbReference type="AlphaFoldDB" id="A0A1R3K6R7"/>
<proteinExistence type="predicted"/>
<dbReference type="EMBL" id="AWWV01006164">
    <property type="protein sequence ID" value="OMP02795.1"/>
    <property type="molecule type" value="Genomic_DNA"/>
</dbReference>
<accession>A0A1R3K6R7</accession>
<keyword evidence="2" id="KW-1185">Reference proteome</keyword>
<protein>
    <submittedName>
        <fullName evidence="1">Uncharacterized protein</fullName>
    </submittedName>
</protein>
<dbReference type="Proteomes" id="UP000188268">
    <property type="component" value="Unassembled WGS sequence"/>
</dbReference>
<organism evidence="1 2">
    <name type="scientific">Corchorus capsularis</name>
    <name type="common">Jute</name>
    <dbReference type="NCBI Taxonomy" id="210143"/>
    <lineage>
        <taxon>Eukaryota</taxon>
        <taxon>Viridiplantae</taxon>
        <taxon>Streptophyta</taxon>
        <taxon>Embryophyta</taxon>
        <taxon>Tracheophyta</taxon>
        <taxon>Spermatophyta</taxon>
        <taxon>Magnoliopsida</taxon>
        <taxon>eudicotyledons</taxon>
        <taxon>Gunneridae</taxon>
        <taxon>Pentapetalae</taxon>
        <taxon>rosids</taxon>
        <taxon>malvids</taxon>
        <taxon>Malvales</taxon>
        <taxon>Malvaceae</taxon>
        <taxon>Grewioideae</taxon>
        <taxon>Apeibeae</taxon>
        <taxon>Corchorus</taxon>
    </lineage>
</organism>
<reference evidence="1 2" key="1">
    <citation type="submission" date="2013-09" db="EMBL/GenBank/DDBJ databases">
        <title>Corchorus capsularis genome sequencing.</title>
        <authorList>
            <person name="Alam M."/>
            <person name="Haque M.S."/>
            <person name="Islam M.S."/>
            <person name="Emdad E.M."/>
            <person name="Islam M.M."/>
            <person name="Ahmed B."/>
            <person name="Halim A."/>
            <person name="Hossen Q.M.M."/>
            <person name="Hossain M.Z."/>
            <person name="Ahmed R."/>
            <person name="Khan M.M."/>
            <person name="Islam R."/>
            <person name="Rashid M.M."/>
            <person name="Khan S.A."/>
            <person name="Rahman M.S."/>
            <person name="Alam M."/>
        </authorList>
    </citation>
    <scope>NUCLEOTIDE SEQUENCE [LARGE SCALE GENOMIC DNA]</scope>
    <source>
        <strain evidence="2">cv. CVL-1</strain>
        <tissue evidence="1">Whole seedling</tissue>
    </source>
</reference>
<sequence length="134" mass="14547">MGAINGTLIGAEMAEAMKKVTKLDVNGTLTCLYVFLGTGCEYILSCFPSLNMKGHHYRYLAEFRVGDDCEGVADQSLMLMSLCGKRYTKAIQPEIGFHVDAAAAAAILQAATRGIKNSSSWKVCYSIISFFSID</sequence>
<gene>
    <name evidence="1" type="ORF">CCACVL1_02690</name>
</gene>
<evidence type="ECO:0000313" key="2">
    <source>
        <dbReference type="Proteomes" id="UP000188268"/>
    </source>
</evidence>